<reference evidence="4" key="1">
    <citation type="submission" date="2010-08" db="EMBL/GenBank/DDBJ databases">
        <authorList>
            <consortium name="Caenorhabditis japonica Sequencing Consortium"/>
            <person name="Wilson R.K."/>
        </authorList>
    </citation>
    <scope>NUCLEOTIDE SEQUENCE [LARGE SCALE GENOMIC DNA]</scope>
    <source>
        <strain evidence="4">DF5081</strain>
    </source>
</reference>
<protein>
    <submittedName>
        <fullName evidence="3">FERM domain-containing protein</fullName>
    </submittedName>
</protein>
<name>A0A8R1DU63_CAEJA</name>
<evidence type="ECO:0000259" key="2">
    <source>
        <dbReference type="PROSITE" id="PS50057"/>
    </source>
</evidence>
<evidence type="ECO:0000313" key="4">
    <source>
        <dbReference type="Proteomes" id="UP000005237"/>
    </source>
</evidence>
<accession>A0A8R1DU63</accession>
<feature type="compositionally biased region" description="Basic and acidic residues" evidence="1">
    <location>
        <begin position="304"/>
        <end position="313"/>
    </location>
</feature>
<feature type="region of interest" description="Disordered" evidence="1">
    <location>
        <begin position="282"/>
        <end position="330"/>
    </location>
</feature>
<dbReference type="PROSITE" id="PS50057">
    <property type="entry name" value="FERM_3"/>
    <property type="match status" value="1"/>
</dbReference>
<keyword evidence="4" id="KW-1185">Reference proteome</keyword>
<dbReference type="InterPro" id="IPR000299">
    <property type="entry name" value="FERM_domain"/>
</dbReference>
<dbReference type="InterPro" id="IPR011993">
    <property type="entry name" value="PH-like_dom_sf"/>
</dbReference>
<evidence type="ECO:0000256" key="1">
    <source>
        <dbReference type="SAM" id="MobiDB-lite"/>
    </source>
</evidence>
<dbReference type="CDD" id="cd01765">
    <property type="entry name" value="FERM_F0_F1"/>
    <property type="match status" value="1"/>
</dbReference>
<sequence>MSWFFQSKIAKSHFYVWYLGSKEADGVRGSAVVLPVMRQLLKESFKKTPSKATVQISSKGLKLIQSVPAMSRSGKVKMQLVKFQIAANCITYSVTGKAPFDDVVGVVMLVLNPEMQSPMHVHCYRCDSAETAQIMLANLQLLLSRPDVQRSINDLEHRLFLSGLLVPRRNDDNNNNSNELRPQRSCSQSRSHSRSTTGYDERISPLGREQRSRETTIDKNTPPIRPQTSTISRRVVDEIKNRIIGESRLMNLGRSRESSLTRYESEKRASLSELPIETDSTRYRMFGDTMIRDTKNKSRKQKGKDREPDDQQHHPPPATSPAPSQHPRNPKMQAARVRLPVGVYKEFEVNRGSEGEALFRQVTSDLSIEERDYFSLCFYDKEEGIRHWLYNDKKILKQLKNLP</sequence>
<dbReference type="AlphaFoldDB" id="A0A8R1DU63"/>
<evidence type="ECO:0000313" key="3">
    <source>
        <dbReference type="EnsemblMetazoa" id="CJA11847b.1"/>
    </source>
</evidence>
<feature type="domain" description="FERM" evidence="2">
    <location>
        <begin position="333"/>
        <end position="403"/>
    </location>
</feature>
<dbReference type="PANTHER" id="PTHR41148:SF1">
    <property type="entry name" value="LP09875P"/>
    <property type="match status" value="1"/>
</dbReference>
<dbReference type="Gene3D" id="3.10.20.90">
    <property type="entry name" value="Phosphatidylinositol 3-kinase Catalytic Subunit, Chain A, domain 1"/>
    <property type="match status" value="1"/>
</dbReference>
<dbReference type="EnsemblMetazoa" id="CJA11847b.1">
    <property type="protein sequence ID" value="CJA11847b.1"/>
    <property type="gene ID" value="WBGene00131051"/>
</dbReference>
<feature type="region of interest" description="Disordered" evidence="1">
    <location>
        <begin position="167"/>
        <end position="231"/>
    </location>
</feature>
<organism evidence="3 4">
    <name type="scientific">Caenorhabditis japonica</name>
    <dbReference type="NCBI Taxonomy" id="281687"/>
    <lineage>
        <taxon>Eukaryota</taxon>
        <taxon>Metazoa</taxon>
        <taxon>Ecdysozoa</taxon>
        <taxon>Nematoda</taxon>
        <taxon>Chromadorea</taxon>
        <taxon>Rhabditida</taxon>
        <taxon>Rhabditina</taxon>
        <taxon>Rhabditomorpha</taxon>
        <taxon>Rhabditoidea</taxon>
        <taxon>Rhabditidae</taxon>
        <taxon>Peloderinae</taxon>
        <taxon>Caenorhabditis</taxon>
    </lineage>
</organism>
<dbReference type="Pfam" id="PF09379">
    <property type="entry name" value="FERM_N"/>
    <property type="match status" value="1"/>
</dbReference>
<dbReference type="InterPro" id="IPR018979">
    <property type="entry name" value="FERM_N"/>
</dbReference>
<proteinExistence type="predicted"/>
<dbReference type="PANTHER" id="PTHR41148">
    <property type="entry name" value="LP09875P"/>
    <property type="match status" value="1"/>
</dbReference>
<dbReference type="SUPFAM" id="SSF50729">
    <property type="entry name" value="PH domain-like"/>
    <property type="match status" value="1"/>
</dbReference>
<feature type="compositionally biased region" description="Low complexity" evidence="1">
    <location>
        <begin position="173"/>
        <end position="190"/>
    </location>
</feature>
<reference evidence="3" key="2">
    <citation type="submission" date="2022-06" db="UniProtKB">
        <authorList>
            <consortium name="EnsemblMetazoa"/>
        </authorList>
    </citation>
    <scope>IDENTIFICATION</scope>
    <source>
        <strain evidence="3">DF5081</strain>
    </source>
</reference>
<dbReference type="InterPro" id="IPR029071">
    <property type="entry name" value="Ubiquitin-like_domsf"/>
</dbReference>
<dbReference type="SUPFAM" id="SSF54236">
    <property type="entry name" value="Ubiquitin-like"/>
    <property type="match status" value="1"/>
</dbReference>
<dbReference type="Proteomes" id="UP000005237">
    <property type="component" value="Unassembled WGS sequence"/>
</dbReference>
<dbReference type="InterPro" id="IPR006020">
    <property type="entry name" value="PTB/PI_dom"/>
</dbReference>
<feature type="compositionally biased region" description="Basic and acidic residues" evidence="1">
    <location>
        <begin position="199"/>
        <end position="217"/>
    </location>
</feature>
<dbReference type="Gene3D" id="2.30.29.30">
    <property type="entry name" value="Pleckstrin-homology domain (PH domain)/Phosphotyrosine-binding domain (PTB)"/>
    <property type="match status" value="1"/>
</dbReference>
<dbReference type="SMART" id="SM00462">
    <property type="entry name" value="PTB"/>
    <property type="match status" value="1"/>
</dbReference>